<dbReference type="RefSeq" id="WP_200310761.1">
    <property type="nucleotide sequence ID" value="NZ_JAENIM010000032.1"/>
</dbReference>
<reference evidence="6" key="1">
    <citation type="submission" date="2021-01" db="EMBL/GenBank/DDBJ databases">
        <title>Modified the classification status of verrucomicrobia.</title>
        <authorList>
            <person name="Feng X."/>
        </authorList>
    </citation>
    <scope>NUCLEOTIDE SEQUENCE</scope>
    <source>
        <strain evidence="6">_KCTC 22039</strain>
    </source>
</reference>
<feature type="transmembrane region" description="Helical" evidence="5">
    <location>
        <begin position="143"/>
        <end position="176"/>
    </location>
</feature>
<dbReference type="Pfam" id="PF00939">
    <property type="entry name" value="Na_sulph_symp"/>
    <property type="match status" value="1"/>
</dbReference>
<evidence type="ECO:0000256" key="3">
    <source>
        <dbReference type="ARBA" id="ARBA00022989"/>
    </source>
</evidence>
<feature type="transmembrane region" description="Helical" evidence="5">
    <location>
        <begin position="227"/>
        <end position="249"/>
    </location>
</feature>
<proteinExistence type="predicted"/>
<accession>A0A8J7MDW7</accession>
<name>A0A8J7MDW7_9BACT</name>
<dbReference type="GO" id="GO:0005315">
    <property type="term" value="F:phosphate transmembrane transporter activity"/>
    <property type="evidence" value="ECO:0007669"/>
    <property type="project" value="TreeGrafter"/>
</dbReference>
<feature type="transmembrane region" description="Helical" evidence="5">
    <location>
        <begin position="106"/>
        <end position="123"/>
    </location>
</feature>
<feature type="transmembrane region" description="Helical" evidence="5">
    <location>
        <begin position="305"/>
        <end position="325"/>
    </location>
</feature>
<dbReference type="AlphaFoldDB" id="A0A8J7MDW7"/>
<evidence type="ECO:0000313" key="6">
    <source>
        <dbReference type="EMBL" id="MBK1790738.1"/>
    </source>
</evidence>
<sequence length="482" mass="51408">MGEVDHTVIRGLVKIALCALVAWLVAMWAHSGAPMFDNLSNAGRTTLWIMVFAALMWITEAIPAYAVALLVMGMQILILGRPGGVFAEAGDTHAWQAFVQPWSSPLMWLFVGGFTLAIAASKTDLDQAIAMRVLKLFGTKPAAVLAGCMTVTFVFSMFMSNTATAAMMIAVVAPVARALPKGDPFIKALYLGIPVGANIGGMGTIIGSPPNAIAAGALEAAGHSISFLGWMQYGLPPALLLAVVGWYFLKKRYPCEQESIELKEVEKKELEEEARNPYSMLHRLMVGIIFVATVALWMTEKWHKMPSAVVSFIPIVGLTVTGVLTSADVRKLQWDVLLLLSGGLSLGVAVAKTGLAAWFASLLPVGLAVWILVIVVCYLAVAQSNLMSNTATASILMPICIGLASGDPTMMAVAVALCCSCAMMLPISTPPNAVAYASGYLETRDFIKTGVMYALLSPLIIYLWVAVSGSPDLWKVITSFLT</sequence>
<keyword evidence="4 5" id="KW-0472">Membrane</keyword>
<organism evidence="6 7">
    <name type="scientific">Persicirhabdus sediminis</name>
    <dbReference type="NCBI Taxonomy" id="454144"/>
    <lineage>
        <taxon>Bacteria</taxon>
        <taxon>Pseudomonadati</taxon>
        <taxon>Verrucomicrobiota</taxon>
        <taxon>Verrucomicrobiia</taxon>
        <taxon>Verrucomicrobiales</taxon>
        <taxon>Verrucomicrobiaceae</taxon>
        <taxon>Persicirhabdus</taxon>
    </lineage>
</organism>
<feature type="transmembrane region" description="Helical" evidence="5">
    <location>
        <begin position="357"/>
        <end position="379"/>
    </location>
</feature>
<keyword evidence="3 5" id="KW-1133">Transmembrane helix</keyword>
<evidence type="ECO:0000256" key="2">
    <source>
        <dbReference type="ARBA" id="ARBA00022692"/>
    </source>
</evidence>
<dbReference type="NCBIfam" id="TIGR00785">
    <property type="entry name" value="dass"/>
    <property type="match status" value="1"/>
</dbReference>
<comment type="subcellular location">
    <subcellularLocation>
        <location evidence="1">Membrane</location>
        <topology evidence="1">Multi-pass membrane protein</topology>
    </subcellularLocation>
</comment>
<keyword evidence="2 5" id="KW-0812">Transmembrane</keyword>
<evidence type="ECO:0000256" key="5">
    <source>
        <dbReference type="SAM" id="Phobius"/>
    </source>
</evidence>
<evidence type="ECO:0000313" key="7">
    <source>
        <dbReference type="Proteomes" id="UP000624703"/>
    </source>
</evidence>
<dbReference type="PANTHER" id="PTHR10283">
    <property type="entry name" value="SOLUTE CARRIER FAMILY 13 MEMBER"/>
    <property type="match status" value="1"/>
</dbReference>
<feature type="transmembrane region" description="Helical" evidence="5">
    <location>
        <begin position="12"/>
        <end position="29"/>
    </location>
</feature>
<gene>
    <name evidence="6" type="ORF">JIN82_06170</name>
</gene>
<feature type="transmembrane region" description="Helical" evidence="5">
    <location>
        <begin position="280"/>
        <end position="299"/>
    </location>
</feature>
<evidence type="ECO:0000256" key="4">
    <source>
        <dbReference type="ARBA" id="ARBA00023136"/>
    </source>
</evidence>
<evidence type="ECO:0000256" key="1">
    <source>
        <dbReference type="ARBA" id="ARBA00004141"/>
    </source>
</evidence>
<dbReference type="PANTHER" id="PTHR10283:SF92">
    <property type="entry name" value="LOW-AFFINITY PHOSPHATE TRANSPORTER PHO91"/>
    <property type="match status" value="1"/>
</dbReference>
<feature type="transmembrane region" description="Helical" evidence="5">
    <location>
        <begin position="188"/>
        <end position="207"/>
    </location>
</feature>
<dbReference type="InterPro" id="IPR001898">
    <property type="entry name" value="SLC13A/DASS"/>
</dbReference>
<dbReference type="EMBL" id="JAENIM010000032">
    <property type="protein sequence ID" value="MBK1790738.1"/>
    <property type="molecule type" value="Genomic_DNA"/>
</dbReference>
<protein>
    <submittedName>
        <fullName evidence="6">DASS family sodium-coupled anion symporter</fullName>
    </submittedName>
</protein>
<dbReference type="Proteomes" id="UP000624703">
    <property type="component" value="Unassembled WGS sequence"/>
</dbReference>
<keyword evidence="7" id="KW-1185">Reference proteome</keyword>
<feature type="transmembrane region" description="Helical" evidence="5">
    <location>
        <begin position="49"/>
        <end position="71"/>
    </location>
</feature>
<dbReference type="GO" id="GO:0005886">
    <property type="term" value="C:plasma membrane"/>
    <property type="evidence" value="ECO:0007669"/>
    <property type="project" value="TreeGrafter"/>
</dbReference>
<comment type="caution">
    <text evidence="6">The sequence shown here is derived from an EMBL/GenBank/DDBJ whole genome shotgun (WGS) entry which is preliminary data.</text>
</comment>
<feature type="transmembrane region" description="Helical" evidence="5">
    <location>
        <begin position="332"/>
        <end position="351"/>
    </location>
</feature>
<feature type="transmembrane region" description="Helical" evidence="5">
    <location>
        <begin position="450"/>
        <end position="467"/>
    </location>
</feature>